<dbReference type="GO" id="GO:0003727">
    <property type="term" value="F:single-stranded RNA binding"/>
    <property type="evidence" value="ECO:0007669"/>
    <property type="project" value="TreeGrafter"/>
</dbReference>
<keyword evidence="1" id="KW-0479">Metal-binding</keyword>
<accession>A0A1I7URG7</accession>
<dbReference type="GO" id="GO:0003725">
    <property type="term" value="F:double-stranded RNA binding"/>
    <property type="evidence" value="ECO:0007669"/>
    <property type="project" value="TreeGrafter"/>
</dbReference>
<dbReference type="GO" id="GO:0071011">
    <property type="term" value="C:precatalytic spliceosome"/>
    <property type="evidence" value="ECO:0007669"/>
    <property type="project" value="TreeGrafter"/>
</dbReference>
<dbReference type="FunFam" id="3.30.160.60:FF:002080">
    <property type="entry name" value="Zinc finger RNA-binding protein"/>
    <property type="match status" value="1"/>
</dbReference>
<feature type="region of interest" description="Disordered" evidence="4">
    <location>
        <begin position="384"/>
        <end position="404"/>
    </location>
</feature>
<dbReference type="STRING" id="1561998.A0A1I7URG7"/>
<feature type="region of interest" description="Disordered" evidence="4">
    <location>
        <begin position="774"/>
        <end position="797"/>
    </location>
</feature>
<evidence type="ECO:0000259" key="5">
    <source>
        <dbReference type="PROSITE" id="PS51703"/>
    </source>
</evidence>
<evidence type="ECO:0000313" key="7">
    <source>
        <dbReference type="WBParaSite" id="Csp11.Scaffold630.g18610.t1"/>
    </source>
</evidence>
<dbReference type="SMART" id="SM00355">
    <property type="entry name" value="ZnF_C2H2"/>
    <property type="match status" value="3"/>
</dbReference>
<evidence type="ECO:0000256" key="4">
    <source>
        <dbReference type="SAM" id="MobiDB-lite"/>
    </source>
</evidence>
<proteinExistence type="predicted"/>
<dbReference type="Proteomes" id="UP000095282">
    <property type="component" value="Unplaced"/>
</dbReference>
<evidence type="ECO:0000256" key="3">
    <source>
        <dbReference type="ARBA" id="ARBA00022833"/>
    </source>
</evidence>
<dbReference type="FunFam" id="1.10.1410.40:FF:000001">
    <property type="entry name" value="interleukin enhancer-binding factor 3 isoform X1"/>
    <property type="match status" value="1"/>
</dbReference>
<feature type="region of interest" description="Disordered" evidence="4">
    <location>
        <begin position="116"/>
        <end position="144"/>
    </location>
</feature>
<dbReference type="InterPro" id="IPR049402">
    <property type="entry name" value="DZF_dom_C"/>
</dbReference>
<dbReference type="InterPro" id="IPR022755">
    <property type="entry name" value="Znf_C2H2_jaz"/>
</dbReference>
<protein>
    <submittedName>
        <fullName evidence="7">DZF domain-containing protein</fullName>
    </submittedName>
</protein>
<dbReference type="InterPro" id="IPR003604">
    <property type="entry name" value="Matrin/U1-like-C_Znf_C2H2"/>
</dbReference>
<feature type="domain" description="DZF" evidence="5">
    <location>
        <begin position="418"/>
        <end position="796"/>
    </location>
</feature>
<dbReference type="InterPro" id="IPR036236">
    <property type="entry name" value="Znf_C2H2_sf"/>
</dbReference>
<dbReference type="PANTHER" id="PTHR45762:SF3">
    <property type="entry name" value="ZINC-FINGER PROTEIN AT 72D, ISOFORM B"/>
    <property type="match status" value="1"/>
</dbReference>
<dbReference type="Gene3D" id="3.30.160.60">
    <property type="entry name" value="Classic Zinc Finger"/>
    <property type="match status" value="3"/>
</dbReference>
<dbReference type="Gene3D" id="1.10.1410.40">
    <property type="match status" value="1"/>
</dbReference>
<evidence type="ECO:0000256" key="2">
    <source>
        <dbReference type="ARBA" id="ARBA00022771"/>
    </source>
</evidence>
<dbReference type="Gene3D" id="3.30.460.10">
    <property type="entry name" value="Beta Polymerase, domain 2"/>
    <property type="match status" value="1"/>
</dbReference>
<sequence>MYNGYQGAYSAYGNQEYTAGYADPQAHQQPSQPYYTGVNPYANYGYGGGINAALQPPPPPPPVPPVTATWSTFPSTTTTSSSIASSSVSYFQKAQQPGSAGAYNGYDAAVYNYAQQGNHSNHPHQNNKWKPGGGGRQGRPTASTDNKQYYCETCKISCAGGITYKEHLEGQKHKKKEAEKKKGIPKTSLAKNKLTYRCELCEVTCTGQDTYQAHVRGKTHLKTQQLHRKLGRPIPEDVPTIIAPGEDGPVETKAKPQWHQQQLPGGKKVIGINTVQFVGGYKLNSTGRLEEKKREVALAVGSAGQKAATIEVEDERLRAMMAAEEVKPIGEEHVVDERDATGKLIQYRCKICECQFSDPNAKEIHVKGRRHRLSYKQKIDPSFVVDPKPNGKKSEKGKRGGGGFEQGIPMWNGPLHAQPAPEYLLFNIQDDRIVQKKLELIIPDAEHVASVDCLVENAISAFRAISDRFFEEEMNAAEKERIVCGCVRVGIFSTATYLKEETLIELVATCTVIPTKELAEKVLNAFQEANTTMSIEMDPECPMAFNIIASSTSDLPKNLKIHVAFTSSAFANRNSEEIGIEECPDVKTCLRALTELRRAKWFDNHCRFLNSCQQTVRLFRDARSRHPTWKILEDHVKILENVPYFIIFLQTLNVLVANIINSSPALLSFGEAFRRVLEAISAGFLYSANLNDPCEPGSVNVLDALTDEQKHELTASAQFFIRKLSFNQIHEILGMEEHDVITVVKGGVEESPMLKRTMELISGFNGEKLPDLGGWQNSEDADEEPMLKRARGDEGAEPMHAEEAELLGTAENLANDQSDSLLEAEPMMTEGAEPMPAEEEHLLEEELLLIEGSQLPTKSAEEPIDPTNLQDIL</sequence>
<dbReference type="WBParaSite" id="Csp11.Scaffold630.g18610.t1">
    <property type="protein sequence ID" value="Csp11.Scaffold630.g18610.t1"/>
    <property type="gene ID" value="Csp11.Scaffold630.g18610"/>
</dbReference>
<dbReference type="InterPro" id="IPR043519">
    <property type="entry name" value="NT_sf"/>
</dbReference>
<dbReference type="InterPro" id="IPR006561">
    <property type="entry name" value="DZF_dom"/>
</dbReference>
<dbReference type="AlphaFoldDB" id="A0A1I7URG7"/>
<keyword evidence="2" id="KW-0863">Zinc-finger</keyword>
<dbReference type="SMART" id="SM00572">
    <property type="entry name" value="DZF"/>
    <property type="match status" value="1"/>
</dbReference>
<organism evidence="6 7">
    <name type="scientific">Caenorhabditis tropicalis</name>
    <dbReference type="NCBI Taxonomy" id="1561998"/>
    <lineage>
        <taxon>Eukaryota</taxon>
        <taxon>Metazoa</taxon>
        <taxon>Ecdysozoa</taxon>
        <taxon>Nematoda</taxon>
        <taxon>Chromadorea</taxon>
        <taxon>Rhabditida</taxon>
        <taxon>Rhabditina</taxon>
        <taxon>Rhabditomorpha</taxon>
        <taxon>Rhabditoidea</taxon>
        <taxon>Rhabditidae</taxon>
        <taxon>Peloderinae</taxon>
        <taxon>Caenorhabditis</taxon>
    </lineage>
</organism>
<feature type="region of interest" description="Disordered" evidence="4">
    <location>
        <begin position="854"/>
        <end position="873"/>
    </location>
</feature>
<name>A0A1I7URG7_9PELO</name>
<dbReference type="InterPro" id="IPR013087">
    <property type="entry name" value="Znf_C2H2_type"/>
</dbReference>
<dbReference type="Pfam" id="PF20965">
    <property type="entry name" value="DZF_C"/>
    <property type="match status" value="1"/>
</dbReference>
<dbReference type="SUPFAM" id="SSF57667">
    <property type="entry name" value="beta-beta-alpha zinc fingers"/>
    <property type="match status" value="3"/>
</dbReference>
<keyword evidence="3" id="KW-0862">Zinc</keyword>
<reference evidence="7" key="1">
    <citation type="submission" date="2016-11" db="UniProtKB">
        <authorList>
            <consortium name="WormBaseParasite"/>
        </authorList>
    </citation>
    <scope>IDENTIFICATION</scope>
</reference>
<dbReference type="Pfam" id="PF12171">
    <property type="entry name" value="zf-C2H2_jaz"/>
    <property type="match status" value="1"/>
</dbReference>
<keyword evidence="6" id="KW-1185">Reference proteome</keyword>
<dbReference type="PANTHER" id="PTHR45762">
    <property type="entry name" value="ZINC FINGER RNA-BINDING PROTEIN"/>
    <property type="match status" value="1"/>
</dbReference>
<dbReference type="SMART" id="SM00451">
    <property type="entry name" value="ZnF_U1"/>
    <property type="match status" value="3"/>
</dbReference>
<evidence type="ECO:0000256" key="1">
    <source>
        <dbReference type="ARBA" id="ARBA00022723"/>
    </source>
</evidence>
<dbReference type="eggNOG" id="KOG3792">
    <property type="taxonomic scope" value="Eukaryota"/>
</dbReference>
<evidence type="ECO:0000313" key="6">
    <source>
        <dbReference type="Proteomes" id="UP000095282"/>
    </source>
</evidence>
<dbReference type="PROSITE" id="PS51703">
    <property type="entry name" value="DZF"/>
    <property type="match status" value="1"/>
</dbReference>
<dbReference type="GO" id="GO:0008270">
    <property type="term" value="F:zinc ion binding"/>
    <property type="evidence" value="ECO:0007669"/>
    <property type="project" value="UniProtKB-KW"/>
</dbReference>
<dbReference type="Pfam" id="PF12874">
    <property type="entry name" value="zf-met"/>
    <property type="match status" value="2"/>
</dbReference>
<dbReference type="PROSITE" id="PS00028">
    <property type="entry name" value="ZINC_FINGER_C2H2_1"/>
    <property type="match status" value="2"/>
</dbReference>
<dbReference type="InterPro" id="IPR049401">
    <property type="entry name" value="DZF_dom_N"/>
</dbReference>
<feature type="compositionally biased region" description="Basic and acidic residues" evidence="4">
    <location>
        <begin position="785"/>
        <end position="797"/>
    </location>
</feature>
<dbReference type="Pfam" id="PF07528">
    <property type="entry name" value="DZF_N"/>
    <property type="match status" value="1"/>
</dbReference>